<evidence type="ECO:0000259" key="2">
    <source>
        <dbReference type="Pfam" id="PF24476"/>
    </source>
</evidence>
<comment type="caution">
    <text evidence="3">The sequence shown here is derived from an EMBL/GenBank/DDBJ whole genome shotgun (WGS) entry which is preliminary data.</text>
</comment>
<dbReference type="EMBL" id="LKCW01000064">
    <property type="protein sequence ID" value="KPM41489.1"/>
    <property type="molecule type" value="Genomic_DNA"/>
</dbReference>
<feature type="region of interest" description="Disordered" evidence="1">
    <location>
        <begin position="310"/>
        <end position="398"/>
    </location>
</feature>
<accession>A0A0P7BF03</accession>
<keyword evidence="4" id="KW-1185">Reference proteome</keyword>
<dbReference type="Pfam" id="PF24476">
    <property type="entry name" value="DUF7580"/>
    <property type="match status" value="1"/>
</dbReference>
<dbReference type="STRING" id="78410.A0A0P7BF03"/>
<protein>
    <recommendedName>
        <fullName evidence="2">DUF7580 domain-containing protein</fullName>
    </recommendedName>
</protein>
<organism evidence="3 4">
    <name type="scientific">Neonectria ditissima</name>
    <dbReference type="NCBI Taxonomy" id="78410"/>
    <lineage>
        <taxon>Eukaryota</taxon>
        <taxon>Fungi</taxon>
        <taxon>Dikarya</taxon>
        <taxon>Ascomycota</taxon>
        <taxon>Pezizomycotina</taxon>
        <taxon>Sordariomycetes</taxon>
        <taxon>Hypocreomycetidae</taxon>
        <taxon>Hypocreales</taxon>
        <taxon>Nectriaceae</taxon>
        <taxon>Neonectria</taxon>
    </lineage>
</organism>
<evidence type="ECO:0000313" key="4">
    <source>
        <dbReference type="Proteomes" id="UP000050424"/>
    </source>
</evidence>
<name>A0A0P7BF03_9HYPO</name>
<gene>
    <name evidence="3" type="ORF">AK830_g5088</name>
</gene>
<dbReference type="Proteomes" id="UP000050424">
    <property type="component" value="Unassembled WGS sequence"/>
</dbReference>
<reference evidence="3 4" key="1">
    <citation type="submission" date="2015-09" db="EMBL/GenBank/DDBJ databases">
        <title>Draft genome of a European isolate of the apple canker pathogen Neonectria ditissima.</title>
        <authorList>
            <person name="Gomez-Cortecero A."/>
            <person name="Harrison R.J."/>
            <person name="Armitage A.D."/>
        </authorList>
    </citation>
    <scope>NUCLEOTIDE SEQUENCE [LARGE SCALE GENOMIC DNA]</scope>
    <source>
        <strain evidence="3 4">R09/05</strain>
    </source>
</reference>
<evidence type="ECO:0000256" key="1">
    <source>
        <dbReference type="SAM" id="MobiDB-lite"/>
    </source>
</evidence>
<sequence length="642" mass="71855">MSGFEIAGLALGVFPLLLGSAKKARVLFEGTKMWWRFETEFDDFISAVEREYIAFSQIIEILLAPLDISDDDQEKLQNDPDSSLWHQPDIQAALRRRIQSRYHEWFMTQLNDIINAVTELHELLPIDKVYLMSSDNIESTMFRVKTSFSQKKSRLISKVRVGNERLYEFLDRAAHVVQTNPQPKPKSSERSRLFLERQKAASAVLACFEKSWVCSCGLGHPCGAAVLDGGGDEATTEQLTVLFTHGTERTQLRVEVCASPADKTAGRDAPRARHGEIAQLKQQISIRNRLKEAKSKGIFALAVSALSITSPGSGSGNGLELEKPQAKLKKPSPFGRLMGRGKLQPPEPPQPPPAAPVTSRSDSTDSEDEEVQASPETRKVRFVETPPSATSSLSQEHRDAKAIEDMCLAASGQLKGPHPGFIKIDRQRWALFHLDPPNQEQLQQWEAESLEAFLKSTPRRDTRLRVGLSMILTVLNLGASSWIPALWSKKELLLLRKSDTPVPLLYMSHSSVHSLLKEQPSTSSDMVRRTKQSLLSLGILLMELIFRDTLELQPFRDEFMGATGQPNEMTNLCTAVRWHQRVEEDFGDGLSEAIRRCLMCAFDPIPDLSSVQFVQAVFQNVVWPVEQFLSAWGTSPTKARES</sequence>
<proteinExistence type="predicted"/>
<dbReference type="InterPro" id="IPR056002">
    <property type="entry name" value="DUF7580"/>
</dbReference>
<dbReference type="OrthoDB" id="3565018at2759"/>
<evidence type="ECO:0000313" key="3">
    <source>
        <dbReference type="EMBL" id="KPM41489.1"/>
    </source>
</evidence>
<dbReference type="PANTHER" id="PTHR35186">
    <property type="entry name" value="ANK_REP_REGION DOMAIN-CONTAINING PROTEIN"/>
    <property type="match status" value="1"/>
</dbReference>
<dbReference type="AlphaFoldDB" id="A0A0P7BF03"/>
<feature type="domain" description="DUF7580" evidence="2">
    <location>
        <begin position="401"/>
        <end position="629"/>
    </location>
</feature>
<dbReference type="PANTHER" id="PTHR35186:SF4">
    <property type="entry name" value="PRION-INHIBITION AND PROPAGATION HELO DOMAIN-CONTAINING PROTEIN"/>
    <property type="match status" value="1"/>
</dbReference>
<feature type="compositionally biased region" description="Pro residues" evidence="1">
    <location>
        <begin position="345"/>
        <end position="355"/>
    </location>
</feature>